<accession>A0A839TN07</accession>
<feature type="domain" description="HTH lysR-type" evidence="5">
    <location>
        <begin position="1"/>
        <end position="57"/>
    </location>
</feature>
<dbReference type="Pfam" id="PF00126">
    <property type="entry name" value="HTH_1"/>
    <property type="match status" value="1"/>
</dbReference>
<dbReference type="PANTHER" id="PTHR30427">
    <property type="entry name" value="TRANSCRIPTIONAL ACTIVATOR PROTEIN LYSR"/>
    <property type="match status" value="1"/>
</dbReference>
<dbReference type="GO" id="GO:0043565">
    <property type="term" value="F:sequence-specific DNA binding"/>
    <property type="evidence" value="ECO:0007669"/>
    <property type="project" value="TreeGrafter"/>
</dbReference>
<dbReference type="Gene3D" id="3.40.190.10">
    <property type="entry name" value="Periplasmic binding protein-like II"/>
    <property type="match status" value="2"/>
</dbReference>
<keyword evidence="2" id="KW-0805">Transcription regulation</keyword>
<evidence type="ECO:0000259" key="5">
    <source>
        <dbReference type="PROSITE" id="PS50931"/>
    </source>
</evidence>
<keyword evidence="4" id="KW-0804">Transcription</keyword>
<evidence type="ECO:0000256" key="1">
    <source>
        <dbReference type="ARBA" id="ARBA00009437"/>
    </source>
</evidence>
<dbReference type="SUPFAM" id="SSF46785">
    <property type="entry name" value="Winged helix' DNA-binding domain"/>
    <property type="match status" value="1"/>
</dbReference>
<name>A0A839TN07_9BACL</name>
<organism evidence="6 7">
    <name type="scientific">Paenibacillus rhizosphaerae</name>
    <dbReference type="NCBI Taxonomy" id="297318"/>
    <lineage>
        <taxon>Bacteria</taxon>
        <taxon>Bacillati</taxon>
        <taxon>Bacillota</taxon>
        <taxon>Bacilli</taxon>
        <taxon>Bacillales</taxon>
        <taxon>Paenibacillaceae</taxon>
        <taxon>Paenibacillus</taxon>
    </lineage>
</organism>
<dbReference type="SUPFAM" id="SSF53850">
    <property type="entry name" value="Periplasmic binding protein-like II"/>
    <property type="match status" value="1"/>
</dbReference>
<comment type="caution">
    <text evidence="6">The sequence shown here is derived from an EMBL/GenBank/DDBJ whole genome shotgun (WGS) entry which is preliminary data.</text>
</comment>
<dbReference type="CDD" id="cd05466">
    <property type="entry name" value="PBP2_LTTR_substrate"/>
    <property type="match status" value="1"/>
</dbReference>
<sequence length="283" mass="31714">MNHLNVFMTAAEKLNITEAAKALFISQPAVSKTIKQLEDALQVRLFVRDKQKGIILTDVGREILVLARQMQSIENRIHQVASRESQLLTGKVKIGSFPAASTLLLPEAIARFRAKYPQVQIELSEGVSDQIKEWVTDRTVEIGLVASPFTGFEHHSLVQDHMVAVIPDDHELQNTEIVDLGRYQHDMIYCKGGHEAAMNSLLEQYPIRLESNLTVQTAETLIHMVSRRLGIGLVFDFTLSSVSHELTVKPITPVITREIGIIALSFTEISPASMEFVRMMKET</sequence>
<comment type="similarity">
    <text evidence="1">Belongs to the LysR transcriptional regulatory family.</text>
</comment>
<dbReference type="InterPro" id="IPR036388">
    <property type="entry name" value="WH-like_DNA-bd_sf"/>
</dbReference>
<evidence type="ECO:0000256" key="2">
    <source>
        <dbReference type="ARBA" id="ARBA00023015"/>
    </source>
</evidence>
<dbReference type="PRINTS" id="PR00039">
    <property type="entry name" value="HTHLYSR"/>
</dbReference>
<proteinExistence type="inferred from homology"/>
<dbReference type="InterPro" id="IPR036390">
    <property type="entry name" value="WH_DNA-bd_sf"/>
</dbReference>
<dbReference type="GO" id="GO:0010628">
    <property type="term" value="P:positive regulation of gene expression"/>
    <property type="evidence" value="ECO:0007669"/>
    <property type="project" value="TreeGrafter"/>
</dbReference>
<gene>
    <name evidence="6" type="ORF">FHS19_001393</name>
</gene>
<dbReference type="Gene3D" id="1.10.10.10">
    <property type="entry name" value="Winged helix-like DNA-binding domain superfamily/Winged helix DNA-binding domain"/>
    <property type="match status" value="1"/>
</dbReference>
<evidence type="ECO:0000313" key="7">
    <source>
        <dbReference type="Proteomes" id="UP000517523"/>
    </source>
</evidence>
<dbReference type="Pfam" id="PF03466">
    <property type="entry name" value="LysR_substrate"/>
    <property type="match status" value="1"/>
</dbReference>
<dbReference type="PROSITE" id="PS50931">
    <property type="entry name" value="HTH_LYSR"/>
    <property type="match status" value="1"/>
</dbReference>
<keyword evidence="3 6" id="KW-0238">DNA-binding</keyword>
<protein>
    <submittedName>
        <fullName evidence="6">DNA-binding transcriptional LysR family regulator</fullName>
    </submittedName>
</protein>
<dbReference type="AlphaFoldDB" id="A0A839TN07"/>
<evidence type="ECO:0000313" key="6">
    <source>
        <dbReference type="EMBL" id="MBB3126739.1"/>
    </source>
</evidence>
<evidence type="ECO:0000256" key="3">
    <source>
        <dbReference type="ARBA" id="ARBA00023125"/>
    </source>
</evidence>
<dbReference type="EMBL" id="JACHXJ010000001">
    <property type="protein sequence ID" value="MBB3126739.1"/>
    <property type="molecule type" value="Genomic_DNA"/>
</dbReference>
<reference evidence="6 7" key="1">
    <citation type="submission" date="2020-08" db="EMBL/GenBank/DDBJ databases">
        <title>Genomic Encyclopedia of Type Strains, Phase III (KMG-III): the genomes of soil and plant-associated and newly described type strains.</title>
        <authorList>
            <person name="Whitman W."/>
        </authorList>
    </citation>
    <scope>NUCLEOTIDE SEQUENCE [LARGE SCALE GENOMIC DNA]</scope>
    <source>
        <strain evidence="6 7">CECT 5831</strain>
    </source>
</reference>
<dbReference type="Proteomes" id="UP000517523">
    <property type="component" value="Unassembled WGS sequence"/>
</dbReference>
<dbReference type="InterPro" id="IPR005119">
    <property type="entry name" value="LysR_subst-bd"/>
</dbReference>
<evidence type="ECO:0000256" key="4">
    <source>
        <dbReference type="ARBA" id="ARBA00023163"/>
    </source>
</evidence>
<dbReference type="GO" id="GO:0003700">
    <property type="term" value="F:DNA-binding transcription factor activity"/>
    <property type="evidence" value="ECO:0007669"/>
    <property type="project" value="InterPro"/>
</dbReference>
<dbReference type="PANTHER" id="PTHR30427:SF1">
    <property type="entry name" value="TRANSCRIPTIONAL ACTIVATOR PROTEIN LYSR"/>
    <property type="match status" value="1"/>
</dbReference>
<dbReference type="InterPro" id="IPR000847">
    <property type="entry name" value="LysR_HTH_N"/>
</dbReference>